<evidence type="ECO:0000313" key="2">
    <source>
        <dbReference type="Proteomes" id="UP000290288"/>
    </source>
</evidence>
<organism evidence="1 2">
    <name type="scientific">Candolleomyces aberdarensis</name>
    <dbReference type="NCBI Taxonomy" id="2316362"/>
    <lineage>
        <taxon>Eukaryota</taxon>
        <taxon>Fungi</taxon>
        <taxon>Dikarya</taxon>
        <taxon>Basidiomycota</taxon>
        <taxon>Agaricomycotina</taxon>
        <taxon>Agaricomycetes</taxon>
        <taxon>Agaricomycetidae</taxon>
        <taxon>Agaricales</taxon>
        <taxon>Agaricineae</taxon>
        <taxon>Psathyrellaceae</taxon>
        <taxon>Candolleomyces</taxon>
    </lineage>
</organism>
<dbReference type="Proteomes" id="UP000290288">
    <property type="component" value="Unassembled WGS sequence"/>
</dbReference>
<comment type="caution">
    <text evidence="1">The sequence shown here is derived from an EMBL/GenBank/DDBJ whole genome shotgun (WGS) entry which is preliminary data.</text>
</comment>
<accession>A0A4Q2CYG9</accession>
<name>A0A4Q2CYG9_9AGAR</name>
<reference evidence="1 2" key="1">
    <citation type="submission" date="2019-01" db="EMBL/GenBank/DDBJ databases">
        <title>Draft genome sequence of Psathyrella aberdarensis IHI B618.</title>
        <authorList>
            <person name="Buettner E."/>
            <person name="Kellner H."/>
        </authorList>
    </citation>
    <scope>NUCLEOTIDE SEQUENCE [LARGE SCALE GENOMIC DNA]</scope>
    <source>
        <strain evidence="1 2">IHI B618</strain>
    </source>
</reference>
<keyword evidence="2" id="KW-1185">Reference proteome</keyword>
<proteinExistence type="predicted"/>
<dbReference type="EMBL" id="SDEE01001917">
    <property type="protein sequence ID" value="RXW11432.1"/>
    <property type="molecule type" value="Genomic_DNA"/>
</dbReference>
<sequence>MFSAFMTADDSEFGGFSLPPPGFEPFGEALGVNAANTS</sequence>
<dbReference type="AlphaFoldDB" id="A0A4Q2CYG9"/>
<protein>
    <submittedName>
        <fullName evidence="1">Uncharacterized protein</fullName>
    </submittedName>
</protein>
<evidence type="ECO:0000313" key="1">
    <source>
        <dbReference type="EMBL" id="RXW11432.1"/>
    </source>
</evidence>
<feature type="non-terminal residue" evidence="1">
    <location>
        <position position="38"/>
    </location>
</feature>
<gene>
    <name evidence="1" type="ORF">EST38_g14423</name>
</gene>